<dbReference type="STRING" id="1579979.WM2015_2392"/>
<dbReference type="SUPFAM" id="SSF53756">
    <property type="entry name" value="UDP-Glycosyltransferase/glycogen phosphorylase"/>
    <property type="match status" value="1"/>
</dbReference>
<dbReference type="AlphaFoldDB" id="A0A0K0XYJ0"/>
<accession>A0A0K0XYJ0</accession>
<keyword evidence="2" id="KW-0808">Transferase</keyword>
<dbReference type="GO" id="GO:0016757">
    <property type="term" value="F:glycosyltransferase activity"/>
    <property type="evidence" value="ECO:0007669"/>
    <property type="project" value="UniProtKB-KW"/>
</dbReference>
<evidence type="ECO:0000313" key="4">
    <source>
        <dbReference type="Proteomes" id="UP000066624"/>
    </source>
</evidence>
<dbReference type="EMBL" id="CP012154">
    <property type="protein sequence ID" value="AKS42754.1"/>
    <property type="molecule type" value="Genomic_DNA"/>
</dbReference>
<gene>
    <name evidence="3" type="ORF">WM2015_2392</name>
</gene>
<dbReference type="PANTHER" id="PTHR12526">
    <property type="entry name" value="GLYCOSYLTRANSFERASE"/>
    <property type="match status" value="1"/>
</dbReference>
<dbReference type="Proteomes" id="UP000066624">
    <property type="component" value="Chromosome"/>
</dbReference>
<evidence type="ECO:0000256" key="2">
    <source>
        <dbReference type="ARBA" id="ARBA00022679"/>
    </source>
</evidence>
<organism evidence="3 4">
    <name type="scientific">Wenzhouxiangella marina</name>
    <dbReference type="NCBI Taxonomy" id="1579979"/>
    <lineage>
        <taxon>Bacteria</taxon>
        <taxon>Pseudomonadati</taxon>
        <taxon>Pseudomonadota</taxon>
        <taxon>Gammaproteobacteria</taxon>
        <taxon>Chromatiales</taxon>
        <taxon>Wenzhouxiangellaceae</taxon>
        <taxon>Wenzhouxiangella</taxon>
    </lineage>
</organism>
<dbReference type="OrthoDB" id="9802525at2"/>
<keyword evidence="1" id="KW-0328">Glycosyltransferase</keyword>
<keyword evidence="4" id="KW-1185">Reference proteome</keyword>
<evidence type="ECO:0008006" key="5">
    <source>
        <dbReference type="Google" id="ProtNLM"/>
    </source>
</evidence>
<sequence length="366" mass="41346">MIRVLFLTRYPYSGASSRYRVFQYLPFLESFGVQAEVQSFMDEEMYRLSFSKGRFGAKLSRTMLAVAKRVFAAWSGRRFDVVVLQRELLPFGPPLLERWLSSRVGLVFDYDDALFIAKPSRFNPLATFFRSPRKTMELFRVADRVLAGNDWLREQAMGMGANAVTLEVAEDVNRFKARDSARNGIDSSRIVVGWLGSTSTVKYLTAIQPALKQIASRFPQVQFKQMGGGDFWMEGVPWERLDWSFEGEVGALLDFDVGLMPLPNEPWALGKSGGKARTYMAAGVVPVCSAIGYNLKLIDHERTGFLCNSESDWVGSLARLIEDTRLRQRMARAARIEVAERFAPQDIARKLAANLHAVADQRRKAV</sequence>
<name>A0A0K0XYJ0_9GAMM</name>
<evidence type="ECO:0000313" key="3">
    <source>
        <dbReference type="EMBL" id="AKS42754.1"/>
    </source>
</evidence>
<dbReference type="Gene3D" id="3.40.50.2000">
    <property type="entry name" value="Glycogen Phosphorylase B"/>
    <property type="match status" value="1"/>
</dbReference>
<dbReference type="KEGG" id="wma:WM2015_2392"/>
<dbReference type="PANTHER" id="PTHR12526:SF510">
    <property type="entry name" value="D-INOSITOL 3-PHOSPHATE GLYCOSYLTRANSFERASE"/>
    <property type="match status" value="1"/>
</dbReference>
<proteinExistence type="predicted"/>
<reference evidence="3 4" key="1">
    <citation type="submission" date="2015-07" db="EMBL/GenBank/DDBJ databases">
        <authorList>
            <person name="Noorani M."/>
        </authorList>
    </citation>
    <scope>NUCLEOTIDE SEQUENCE [LARGE SCALE GENOMIC DNA]</scope>
    <source>
        <strain evidence="3 4">KCTC 42284</strain>
    </source>
</reference>
<protein>
    <recommendedName>
        <fullName evidence="5">Glycosyltransferase</fullName>
    </recommendedName>
</protein>
<dbReference type="CDD" id="cd03801">
    <property type="entry name" value="GT4_PimA-like"/>
    <property type="match status" value="1"/>
</dbReference>
<evidence type="ECO:0000256" key="1">
    <source>
        <dbReference type="ARBA" id="ARBA00022676"/>
    </source>
</evidence>